<protein>
    <recommendedName>
        <fullName evidence="3">Serine protease</fullName>
    </recommendedName>
</protein>
<dbReference type="KEGG" id="olu:OSTLU_93415"/>
<dbReference type="AlphaFoldDB" id="A4S4E4"/>
<dbReference type="Gene3D" id="2.40.10.10">
    <property type="entry name" value="Trypsin-like serine proteases"/>
    <property type="match status" value="2"/>
</dbReference>
<dbReference type="Proteomes" id="UP000001568">
    <property type="component" value="Chromosome 11"/>
</dbReference>
<dbReference type="PANTHER" id="PTHR43019:SF23">
    <property type="entry name" value="PROTEASE DO-LIKE 5, CHLOROPLASTIC"/>
    <property type="match status" value="1"/>
</dbReference>
<dbReference type="HOGENOM" id="CLU_1135105_0_0_1"/>
<accession>A4S4E4</accession>
<gene>
    <name evidence="1" type="ORF">OSTLU_93415</name>
</gene>
<dbReference type="Gramene" id="ABO98545">
    <property type="protein sequence ID" value="ABO98545"/>
    <property type="gene ID" value="OSTLU_93415"/>
</dbReference>
<name>A4S4E4_OSTLU</name>
<organism evidence="1 2">
    <name type="scientific">Ostreococcus lucimarinus (strain CCE9901)</name>
    <dbReference type="NCBI Taxonomy" id="436017"/>
    <lineage>
        <taxon>Eukaryota</taxon>
        <taxon>Viridiplantae</taxon>
        <taxon>Chlorophyta</taxon>
        <taxon>Mamiellophyceae</taxon>
        <taxon>Mamiellales</taxon>
        <taxon>Bathycoccaceae</taxon>
        <taxon>Ostreococcus</taxon>
    </lineage>
</organism>
<dbReference type="RefSeq" id="XP_001420252.1">
    <property type="nucleotide sequence ID" value="XM_001420215.1"/>
</dbReference>
<proteinExistence type="predicted"/>
<evidence type="ECO:0000313" key="1">
    <source>
        <dbReference type="EMBL" id="ABO98545.1"/>
    </source>
</evidence>
<dbReference type="InterPro" id="IPR043504">
    <property type="entry name" value="Peptidase_S1_PA_chymotrypsin"/>
</dbReference>
<keyword evidence="2" id="KW-1185">Reference proteome</keyword>
<evidence type="ECO:0000313" key="2">
    <source>
        <dbReference type="Proteomes" id="UP000001568"/>
    </source>
</evidence>
<dbReference type="SUPFAM" id="SSF50494">
    <property type="entry name" value="Trypsin-like serine proteases"/>
    <property type="match status" value="1"/>
</dbReference>
<dbReference type="GeneID" id="5004452"/>
<sequence>MSAPVDVARAAAARVRADASSTSRAGSGVVVRHRGVACVLTAAHVASFAGAKNALRVELASGAARRGRVVGVHDALDLAVVYLDGDLDGAATMEPGEARVGDEARALGTAQRYAAATAACADAIRGRRETGRVLKIHRDDRGDDTHAMHDARVLAGQSGGALVRETDGKLLGVHSFGDAFWGGSRDVCVLVNAATLDAIEIARDGVDPEVYATARVNAMIFRSSDEALKRMAPELSAKQRASWIF</sequence>
<dbReference type="EMBL" id="CP000591">
    <property type="protein sequence ID" value="ABO98545.1"/>
    <property type="molecule type" value="Genomic_DNA"/>
</dbReference>
<dbReference type="Pfam" id="PF13365">
    <property type="entry name" value="Trypsin_2"/>
    <property type="match status" value="1"/>
</dbReference>
<evidence type="ECO:0008006" key="3">
    <source>
        <dbReference type="Google" id="ProtNLM"/>
    </source>
</evidence>
<dbReference type="PANTHER" id="PTHR43019">
    <property type="entry name" value="SERINE ENDOPROTEASE DEGS"/>
    <property type="match status" value="1"/>
</dbReference>
<dbReference type="InterPro" id="IPR009003">
    <property type="entry name" value="Peptidase_S1_PA"/>
</dbReference>
<reference evidence="1 2" key="1">
    <citation type="journal article" date="2007" name="Proc. Natl. Acad. Sci. U.S.A.">
        <title>The tiny eukaryote Ostreococcus provides genomic insights into the paradox of plankton speciation.</title>
        <authorList>
            <person name="Palenik B."/>
            <person name="Grimwood J."/>
            <person name="Aerts A."/>
            <person name="Rouze P."/>
            <person name="Salamov A."/>
            <person name="Putnam N."/>
            <person name="Dupont C."/>
            <person name="Jorgensen R."/>
            <person name="Derelle E."/>
            <person name="Rombauts S."/>
            <person name="Zhou K."/>
            <person name="Otillar R."/>
            <person name="Merchant S.S."/>
            <person name="Podell S."/>
            <person name="Gaasterland T."/>
            <person name="Napoli C."/>
            <person name="Gendler K."/>
            <person name="Manuell A."/>
            <person name="Tai V."/>
            <person name="Vallon O."/>
            <person name="Piganeau G."/>
            <person name="Jancek S."/>
            <person name="Heijde M."/>
            <person name="Jabbari K."/>
            <person name="Bowler C."/>
            <person name="Lohr M."/>
            <person name="Robbens S."/>
            <person name="Werner G."/>
            <person name="Dubchak I."/>
            <person name="Pazour G.J."/>
            <person name="Ren Q."/>
            <person name="Paulsen I."/>
            <person name="Delwiche C."/>
            <person name="Schmutz J."/>
            <person name="Rokhsar D."/>
            <person name="Van de Peer Y."/>
            <person name="Moreau H."/>
            <person name="Grigoriev I.V."/>
        </authorList>
    </citation>
    <scope>NUCLEOTIDE SEQUENCE [LARGE SCALE GENOMIC DNA]</scope>
    <source>
        <strain evidence="1 2">CCE9901</strain>
    </source>
</reference>
<dbReference type="OMA" id="GTIMATC"/>
<dbReference type="OrthoDB" id="4217619at2759"/>